<dbReference type="Pfam" id="PF13561">
    <property type="entry name" value="adh_short_C2"/>
    <property type="match status" value="1"/>
</dbReference>
<dbReference type="InterPro" id="IPR036291">
    <property type="entry name" value="NAD(P)-bd_dom_sf"/>
</dbReference>
<dbReference type="SUPFAM" id="SSF51735">
    <property type="entry name" value="NAD(P)-binding Rossmann-fold domains"/>
    <property type="match status" value="1"/>
</dbReference>
<dbReference type="EMBL" id="CP049869">
    <property type="protein sequence ID" value="QIK79495.1"/>
    <property type="molecule type" value="Genomic_DNA"/>
</dbReference>
<keyword evidence="2" id="KW-0560">Oxidoreductase</keyword>
<sequence>MRDEPRTAIVTGASKRVGAEIARALLAEGWQVVAHVRSEDDPVPEGAVRATAELSDYECAETIFRAAAELPAVRLLVNNASRFVFDSAEGFNPQEFDDHMAVNLRAPLLLASAFARRHRDGDGLIVNILDSKVAAPNPDFLSYTLSKQGLAAATGLLAQALAAQGMRVNAIAPALMLQSPGQTAENFRKMHAANPLSRGVEPADVVSALRYLLDAATVTGQILTVDGGHHFLRQDRDVQFLEGE</sequence>
<dbReference type="PANTHER" id="PTHR43639">
    <property type="entry name" value="OXIDOREDUCTASE, SHORT-CHAIN DEHYDROGENASE/REDUCTASE FAMILY (AFU_ORTHOLOGUE AFUA_5G02870)"/>
    <property type="match status" value="1"/>
</dbReference>
<keyword evidence="4" id="KW-1185">Reference proteome</keyword>
<proteinExistence type="inferred from homology"/>
<evidence type="ECO:0000256" key="1">
    <source>
        <dbReference type="ARBA" id="ARBA00006484"/>
    </source>
</evidence>
<comment type="similarity">
    <text evidence="1">Belongs to the short-chain dehydrogenases/reductases (SDR) family.</text>
</comment>
<dbReference type="RefSeq" id="WP_166411882.1">
    <property type="nucleotide sequence ID" value="NZ_CP049869.1"/>
</dbReference>
<dbReference type="Proteomes" id="UP000503222">
    <property type="component" value="Chromosome"/>
</dbReference>
<dbReference type="KEGG" id="spii:G7077_11855"/>
<organism evidence="3 4">
    <name type="scientific">Sphingomonas piscis</name>
    <dbReference type="NCBI Taxonomy" id="2714943"/>
    <lineage>
        <taxon>Bacteria</taxon>
        <taxon>Pseudomonadati</taxon>
        <taxon>Pseudomonadota</taxon>
        <taxon>Alphaproteobacteria</taxon>
        <taxon>Sphingomonadales</taxon>
        <taxon>Sphingomonadaceae</taxon>
        <taxon>Sphingomonas</taxon>
    </lineage>
</organism>
<dbReference type="GO" id="GO:0016491">
    <property type="term" value="F:oxidoreductase activity"/>
    <property type="evidence" value="ECO:0007669"/>
    <property type="project" value="UniProtKB-KW"/>
</dbReference>
<evidence type="ECO:0000256" key="2">
    <source>
        <dbReference type="ARBA" id="ARBA00023002"/>
    </source>
</evidence>
<dbReference type="AlphaFoldDB" id="A0A6G7YRX7"/>
<dbReference type="PANTHER" id="PTHR43639:SF1">
    <property type="entry name" value="SHORT-CHAIN DEHYDROGENASE_REDUCTASE FAMILY PROTEIN"/>
    <property type="match status" value="1"/>
</dbReference>
<gene>
    <name evidence="3" type="ORF">G7077_11855</name>
</gene>
<dbReference type="InterPro" id="IPR002347">
    <property type="entry name" value="SDR_fam"/>
</dbReference>
<protein>
    <submittedName>
        <fullName evidence="3">SDR family oxidoreductase</fullName>
    </submittedName>
</protein>
<accession>A0A6G7YRX7</accession>
<evidence type="ECO:0000313" key="3">
    <source>
        <dbReference type="EMBL" id="QIK79495.1"/>
    </source>
</evidence>
<evidence type="ECO:0000313" key="4">
    <source>
        <dbReference type="Proteomes" id="UP000503222"/>
    </source>
</evidence>
<name>A0A6G7YRX7_9SPHN</name>
<dbReference type="PRINTS" id="PR00081">
    <property type="entry name" value="GDHRDH"/>
</dbReference>
<reference evidence="3 4" key="1">
    <citation type="submission" date="2020-03" db="EMBL/GenBank/DDBJ databases">
        <title>Sphingomonas sp. nov., isolated from fish.</title>
        <authorList>
            <person name="Hyun D.-W."/>
            <person name="Bae J.-W."/>
        </authorList>
    </citation>
    <scope>NUCLEOTIDE SEQUENCE [LARGE SCALE GENOMIC DNA]</scope>
    <source>
        <strain evidence="3 4">HDW15B</strain>
    </source>
</reference>
<dbReference type="Gene3D" id="3.40.50.720">
    <property type="entry name" value="NAD(P)-binding Rossmann-like Domain"/>
    <property type="match status" value="1"/>
</dbReference>